<proteinExistence type="predicted"/>
<gene>
    <name evidence="1" type="ORF">MNB_SM-6-194</name>
</gene>
<protein>
    <submittedName>
        <fullName evidence="1">Uncharacterized protein</fullName>
    </submittedName>
</protein>
<dbReference type="AlphaFoldDB" id="A0A1W1CV92"/>
<name>A0A1W1CV92_9ZZZZ</name>
<sequence length="130" mass="14880">MTKTILMNKYPVFSLLIEKRETTYKNINEIIAHFQALIEQHPIAKEIAVFDHYEHTSSIEDCVIAPEIKDAKNIVFCFGKQLANSKILAVRPRSIGICEFEDSFEISFLEVPNEQLHLVSEEWAKSVANA</sequence>
<dbReference type="InterPro" id="IPR049204">
    <property type="entry name" value="DUF6858"/>
</dbReference>
<reference evidence="1" key="1">
    <citation type="submission" date="2016-10" db="EMBL/GenBank/DDBJ databases">
        <authorList>
            <person name="de Groot N.N."/>
        </authorList>
    </citation>
    <scope>NUCLEOTIDE SEQUENCE</scope>
</reference>
<organism evidence="1">
    <name type="scientific">hydrothermal vent metagenome</name>
    <dbReference type="NCBI Taxonomy" id="652676"/>
    <lineage>
        <taxon>unclassified sequences</taxon>
        <taxon>metagenomes</taxon>
        <taxon>ecological metagenomes</taxon>
    </lineage>
</organism>
<dbReference type="Pfam" id="PF21651">
    <property type="entry name" value="DUF6858"/>
    <property type="match status" value="1"/>
</dbReference>
<dbReference type="EMBL" id="FPHK01000135">
    <property type="protein sequence ID" value="SFV69736.1"/>
    <property type="molecule type" value="Genomic_DNA"/>
</dbReference>
<evidence type="ECO:0000313" key="1">
    <source>
        <dbReference type="EMBL" id="SFV69736.1"/>
    </source>
</evidence>
<accession>A0A1W1CV92</accession>